<dbReference type="AlphaFoldDB" id="A0A484RE96"/>
<dbReference type="EMBL" id="CAADIL010000034">
    <property type="protein sequence ID" value="VFR86483.1"/>
    <property type="molecule type" value="Genomic_DNA"/>
</dbReference>
<protein>
    <submittedName>
        <fullName evidence="4">Uncharacterized protein</fullName>
    </submittedName>
</protein>
<dbReference type="EMBL" id="CAADIJ010000020">
    <property type="protein sequence ID" value="VFR78216.1"/>
    <property type="molecule type" value="Genomic_DNA"/>
</dbReference>
<evidence type="ECO:0000313" key="5">
    <source>
        <dbReference type="EMBL" id="VFR49666.1"/>
    </source>
</evidence>
<accession>A0A484RE96</accession>
<evidence type="ECO:0000313" key="9">
    <source>
        <dbReference type="EMBL" id="VFR90188.1"/>
    </source>
</evidence>
<dbReference type="EMBL" id="CAADHZ010000026">
    <property type="protein sequence ID" value="VFR34791.1"/>
    <property type="molecule type" value="Genomic_DNA"/>
</dbReference>
<evidence type="ECO:0000313" key="1">
    <source>
        <dbReference type="EMBL" id="VFR17675.1"/>
    </source>
</evidence>
<evidence type="ECO:0000313" key="6">
    <source>
        <dbReference type="EMBL" id="VFR72682.1"/>
    </source>
</evidence>
<organism evidence="4">
    <name type="scientific">plant metagenome</name>
    <dbReference type="NCBI Taxonomy" id="1297885"/>
    <lineage>
        <taxon>unclassified sequences</taxon>
        <taxon>metagenomes</taxon>
        <taxon>organismal metagenomes</taxon>
    </lineage>
</organism>
<reference evidence="4" key="1">
    <citation type="submission" date="2019-03" db="EMBL/GenBank/DDBJ databases">
        <authorList>
            <person name="Danneels B."/>
        </authorList>
    </citation>
    <scope>NUCLEOTIDE SEQUENCE</scope>
</reference>
<dbReference type="EMBL" id="CAADIH010000034">
    <property type="protein sequence ID" value="VFR49666.1"/>
    <property type="molecule type" value="Genomic_DNA"/>
</dbReference>
<evidence type="ECO:0000313" key="3">
    <source>
        <dbReference type="EMBL" id="VFR41492.1"/>
    </source>
</evidence>
<sequence>MDARPVARGQSAQAARPLDFNVLCHTRQLPTFVALRP</sequence>
<dbReference type="EMBL" id="CAADIN010000019">
    <property type="protein sequence ID" value="VFR90188.1"/>
    <property type="molecule type" value="Genomic_DNA"/>
</dbReference>
<name>A0A484RE96_9ZZZZ</name>
<gene>
    <name evidence="3" type="ORF">ANDA3_2294</name>
    <name evidence="2" type="ORF">ANDO1_2225</name>
    <name evidence="1" type="ORF">ANDO2_2130</name>
    <name evidence="4" type="ORF">BER1_2267</name>
    <name evidence="5" type="ORF">BER2_2229</name>
    <name evidence="8" type="ORF">DAR2_2162</name>
    <name evidence="7" type="ORF">DAR3_2160</name>
    <name evidence="6" type="ORF">ISE1_2035</name>
    <name evidence="9" type="ORF">ISE2_2071</name>
</gene>
<evidence type="ECO:0000313" key="4">
    <source>
        <dbReference type="EMBL" id="VFR48852.1"/>
    </source>
</evidence>
<evidence type="ECO:0000313" key="8">
    <source>
        <dbReference type="EMBL" id="VFR86483.1"/>
    </source>
</evidence>
<evidence type="ECO:0000313" key="7">
    <source>
        <dbReference type="EMBL" id="VFR78216.1"/>
    </source>
</evidence>
<dbReference type="EMBL" id="CAADIM010000012">
    <property type="protein sequence ID" value="VFR72682.1"/>
    <property type="molecule type" value="Genomic_DNA"/>
</dbReference>
<dbReference type="EMBL" id="CAADIC010000027">
    <property type="protein sequence ID" value="VFR41492.1"/>
    <property type="molecule type" value="Genomic_DNA"/>
</dbReference>
<proteinExistence type="predicted"/>
<evidence type="ECO:0000313" key="2">
    <source>
        <dbReference type="EMBL" id="VFR34791.1"/>
    </source>
</evidence>
<dbReference type="EMBL" id="CAADIE010000035">
    <property type="protein sequence ID" value="VFR48852.1"/>
    <property type="molecule type" value="Genomic_DNA"/>
</dbReference>
<dbReference type="EMBL" id="CAADIB010000002">
    <property type="protein sequence ID" value="VFR17675.1"/>
    <property type="molecule type" value="Genomic_DNA"/>
</dbReference>